<evidence type="ECO:0000313" key="3">
    <source>
        <dbReference type="Proteomes" id="UP001221142"/>
    </source>
</evidence>
<dbReference type="Proteomes" id="UP001221142">
    <property type="component" value="Unassembled WGS sequence"/>
</dbReference>
<keyword evidence="3" id="KW-1185">Reference proteome</keyword>
<proteinExistence type="predicted"/>
<feature type="compositionally biased region" description="Low complexity" evidence="1">
    <location>
        <begin position="71"/>
        <end position="83"/>
    </location>
</feature>
<evidence type="ECO:0000256" key="1">
    <source>
        <dbReference type="SAM" id="MobiDB-lite"/>
    </source>
</evidence>
<dbReference type="EMBL" id="JARKIF010000002">
    <property type="protein sequence ID" value="KAJ7646758.1"/>
    <property type="molecule type" value="Genomic_DNA"/>
</dbReference>
<reference evidence="2" key="1">
    <citation type="submission" date="2023-03" db="EMBL/GenBank/DDBJ databases">
        <title>Massive genome expansion in bonnet fungi (Mycena s.s.) driven by repeated elements and novel gene families across ecological guilds.</title>
        <authorList>
            <consortium name="Lawrence Berkeley National Laboratory"/>
            <person name="Harder C.B."/>
            <person name="Miyauchi S."/>
            <person name="Viragh M."/>
            <person name="Kuo A."/>
            <person name="Thoen E."/>
            <person name="Andreopoulos B."/>
            <person name="Lu D."/>
            <person name="Skrede I."/>
            <person name="Drula E."/>
            <person name="Henrissat B."/>
            <person name="Morin E."/>
            <person name="Kohler A."/>
            <person name="Barry K."/>
            <person name="LaButti K."/>
            <person name="Morin E."/>
            <person name="Salamov A."/>
            <person name="Lipzen A."/>
            <person name="Mereny Z."/>
            <person name="Hegedus B."/>
            <person name="Baldrian P."/>
            <person name="Stursova M."/>
            <person name="Weitz H."/>
            <person name="Taylor A."/>
            <person name="Grigoriev I.V."/>
            <person name="Nagy L.G."/>
            <person name="Martin F."/>
            <person name="Kauserud H."/>
        </authorList>
    </citation>
    <scope>NUCLEOTIDE SEQUENCE</scope>
    <source>
        <strain evidence="2">9284</strain>
    </source>
</reference>
<dbReference type="AlphaFoldDB" id="A0AAD7FZL5"/>
<gene>
    <name evidence="2" type="ORF">FB45DRAFT_998167</name>
</gene>
<evidence type="ECO:0000313" key="2">
    <source>
        <dbReference type="EMBL" id="KAJ7646758.1"/>
    </source>
</evidence>
<comment type="caution">
    <text evidence="2">The sequence shown here is derived from an EMBL/GenBank/DDBJ whole genome shotgun (WGS) entry which is preliminary data.</text>
</comment>
<organism evidence="2 3">
    <name type="scientific">Roridomyces roridus</name>
    <dbReference type="NCBI Taxonomy" id="1738132"/>
    <lineage>
        <taxon>Eukaryota</taxon>
        <taxon>Fungi</taxon>
        <taxon>Dikarya</taxon>
        <taxon>Basidiomycota</taxon>
        <taxon>Agaricomycotina</taxon>
        <taxon>Agaricomycetes</taxon>
        <taxon>Agaricomycetidae</taxon>
        <taxon>Agaricales</taxon>
        <taxon>Marasmiineae</taxon>
        <taxon>Mycenaceae</taxon>
        <taxon>Roridomyces</taxon>
    </lineage>
</organism>
<name>A0AAD7FZL5_9AGAR</name>
<sequence>MPGRLDDLAVLCCCCKGLRAASTHLDMNIPNVGDIHGAASSLRSRRAVCGPLHHCSQETCASDTDQPPPSGNSRSSRSLSEPR</sequence>
<feature type="region of interest" description="Disordered" evidence="1">
    <location>
        <begin position="59"/>
        <end position="83"/>
    </location>
</feature>
<accession>A0AAD7FZL5</accession>
<protein>
    <submittedName>
        <fullName evidence="2">Uncharacterized protein</fullName>
    </submittedName>
</protein>